<evidence type="ECO:0000313" key="2">
    <source>
        <dbReference type="Proteomes" id="UP001217838"/>
    </source>
</evidence>
<reference evidence="1 2" key="1">
    <citation type="submission" date="2022-11" db="EMBL/GenBank/DDBJ databases">
        <title>Minimal conservation of predation-associated metabolite biosynthetic gene clusters underscores biosynthetic potential of Myxococcota including descriptions for ten novel species: Archangium lansinium sp. nov., Myxococcus landrumus sp. nov., Nannocystis bai.</title>
        <authorList>
            <person name="Ahearne A."/>
            <person name="Stevens C."/>
            <person name="Dowd S."/>
        </authorList>
    </citation>
    <scope>NUCLEOTIDE SEQUENCE [LARGE SCALE GENOMIC DNA]</scope>
    <source>
        <strain evidence="1 2">NCELM</strain>
    </source>
</reference>
<keyword evidence="2" id="KW-1185">Reference proteome</keyword>
<dbReference type="EMBL" id="JAQNDN010000027">
    <property type="protein sequence ID" value="MDC0675271.1"/>
    <property type="molecule type" value="Genomic_DNA"/>
</dbReference>
<gene>
    <name evidence="1" type="ORF">POL58_46445</name>
</gene>
<name>A0ABT5BM73_9BACT</name>
<proteinExistence type="predicted"/>
<comment type="caution">
    <text evidence="1">The sequence shown here is derived from an EMBL/GenBank/DDBJ whole genome shotgun (WGS) entry which is preliminary data.</text>
</comment>
<evidence type="ECO:0000313" key="1">
    <source>
        <dbReference type="EMBL" id="MDC0675271.1"/>
    </source>
</evidence>
<accession>A0ABT5BM73</accession>
<sequence>MMLSIVGLLSAGVGHIGLAPSHAEAAQCKVTYSTGPLENLGVSHIA</sequence>
<dbReference type="RefSeq" id="WP_272010196.1">
    <property type="nucleotide sequence ID" value="NZ_JAQNDN010000027.1"/>
</dbReference>
<organism evidence="1 2">
    <name type="scientific">Nannocystis radixulma</name>
    <dbReference type="NCBI Taxonomy" id="2995305"/>
    <lineage>
        <taxon>Bacteria</taxon>
        <taxon>Pseudomonadati</taxon>
        <taxon>Myxococcota</taxon>
        <taxon>Polyangia</taxon>
        <taxon>Nannocystales</taxon>
        <taxon>Nannocystaceae</taxon>
        <taxon>Nannocystis</taxon>
    </lineage>
</organism>
<protein>
    <submittedName>
        <fullName evidence="1">Uncharacterized protein</fullName>
    </submittedName>
</protein>
<dbReference type="Proteomes" id="UP001217838">
    <property type="component" value="Unassembled WGS sequence"/>
</dbReference>